<evidence type="ECO:0000259" key="9">
    <source>
        <dbReference type="PROSITE" id="PS51176"/>
    </source>
</evidence>
<feature type="domain" description="ACT" evidence="10">
    <location>
        <begin position="304"/>
        <end position="381"/>
    </location>
</feature>
<evidence type="ECO:0000256" key="3">
    <source>
        <dbReference type="ARBA" id="ARBA00016891"/>
    </source>
</evidence>
<dbReference type="InterPro" id="IPR045865">
    <property type="entry name" value="ACT-like_dom_sf"/>
</dbReference>
<dbReference type="Gene3D" id="3.40.50.720">
    <property type="entry name" value="NAD(P)-binding Rossmann-like Domain"/>
    <property type="match status" value="1"/>
</dbReference>
<proteinExistence type="predicted"/>
<gene>
    <name evidence="11" type="ordered locus">Fraau_0831</name>
</gene>
<dbReference type="InterPro" id="IPR002912">
    <property type="entry name" value="ACT_dom"/>
</dbReference>
<keyword evidence="7" id="KW-0057">Aromatic amino acid biosynthesis</keyword>
<evidence type="ECO:0000256" key="1">
    <source>
        <dbReference type="ARBA" id="ARBA00005067"/>
    </source>
</evidence>
<comment type="catalytic activity">
    <reaction evidence="8">
        <text>prephenate + NAD(+) = 3-(4-hydroxyphenyl)pyruvate + CO2 + NADH</text>
        <dbReference type="Rhea" id="RHEA:13869"/>
        <dbReference type="ChEBI" id="CHEBI:16526"/>
        <dbReference type="ChEBI" id="CHEBI:29934"/>
        <dbReference type="ChEBI" id="CHEBI:36242"/>
        <dbReference type="ChEBI" id="CHEBI:57540"/>
        <dbReference type="ChEBI" id="CHEBI:57945"/>
        <dbReference type="EC" id="1.3.1.12"/>
    </reaction>
</comment>
<feature type="domain" description="Prephenate/arogenate dehydrogenase" evidence="9">
    <location>
        <begin position="11"/>
        <end position="283"/>
    </location>
</feature>
<dbReference type="UniPathway" id="UPA00122">
    <property type="reaction ID" value="UER00961"/>
</dbReference>
<evidence type="ECO:0000256" key="2">
    <source>
        <dbReference type="ARBA" id="ARBA00012068"/>
    </source>
</evidence>
<protein>
    <recommendedName>
        <fullName evidence="3">Prephenate dehydrogenase</fullName>
        <ecNumber evidence="2">1.3.1.12</ecNumber>
    </recommendedName>
</protein>
<dbReference type="PANTHER" id="PTHR21363:SF0">
    <property type="entry name" value="PREPHENATE DEHYDROGENASE [NADP(+)]"/>
    <property type="match status" value="1"/>
</dbReference>
<name>H8L0P7_FRAAD</name>
<dbReference type="STRING" id="767434.Fraau_0831"/>
<reference evidence="11" key="1">
    <citation type="submission" date="2012-02" db="EMBL/GenBank/DDBJ databases">
        <title>The complete genome of Frateuria aurantia DSM 6220.</title>
        <authorList>
            <consortium name="US DOE Joint Genome Institute (JGI-PGF)"/>
            <person name="Lucas S."/>
            <person name="Copeland A."/>
            <person name="Lapidus A."/>
            <person name="Glavina del Rio T."/>
            <person name="Dalin E."/>
            <person name="Tice H."/>
            <person name="Bruce D."/>
            <person name="Goodwin L."/>
            <person name="Pitluck S."/>
            <person name="Peters L."/>
            <person name="Ovchinnikova G."/>
            <person name="Teshima H."/>
            <person name="Kyrpides N."/>
            <person name="Mavromatis K."/>
            <person name="Ivanova N."/>
            <person name="Brettin T."/>
            <person name="Detter J.C."/>
            <person name="Han C."/>
            <person name="Larimer F."/>
            <person name="Land M."/>
            <person name="Hauser L."/>
            <person name="Markowitz V."/>
            <person name="Cheng J.-F."/>
            <person name="Hugenholtz P."/>
            <person name="Woyke T."/>
            <person name="Wu D."/>
            <person name="Brambilla E."/>
            <person name="Klenk H.-P."/>
            <person name="Eisen J.A."/>
        </authorList>
    </citation>
    <scope>NUCLEOTIDE SEQUENCE</scope>
    <source>
        <strain evidence="11">DSM 6220</strain>
    </source>
</reference>
<dbReference type="Proteomes" id="UP000005234">
    <property type="component" value="Chromosome"/>
</dbReference>
<keyword evidence="4" id="KW-0827">Tyrosine biosynthesis</keyword>
<dbReference type="AlphaFoldDB" id="H8L0P7"/>
<comment type="pathway">
    <text evidence="1">Amino-acid biosynthesis; L-tyrosine biosynthesis; (4-hydroxyphenyl)pyruvate from prephenate (NAD(+) route): step 1/1.</text>
</comment>
<dbReference type="Gene3D" id="1.10.3660.10">
    <property type="entry name" value="6-phosphogluconate dehydrogenase C-terminal like domain"/>
    <property type="match status" value="1"/>
</dbReference>
<dbReference type="KEGG" id="fau:Fraau_0831"/>
<evidence type="ECO:0000313" key="11">
    <source>
        <dbReference type="EMBL" id="AFC85302.1"/>
    </source>
</evidence>
<dbReference type="InterPro" id="IPR050812">
    <property type="entry name" value="Preph/Arog_dehydrog"/>
</dbReference>
<dbReference type="InterPro" id="IPR046826">
    <property type="entry name" value="PDH_N"/>
</dbReference>
<evidence type="ECO:0000313" key="12">
    <source>
        <dbReference type="Proteomes" id="UP000005234"/>
    </source>
</evidence>
<dbReference type="GO" id="GO:0006571">
    <property type="term" value="P:tyrosine biosynthetic process"/>
    <property type="evidence" value="ECO:0007669"/>
    <property type="project" value="UniProtKB-UniPathway"/>
</dbReference>
<dbReference type="SUPFAM" id="SSF51735">
    <property type="entry name" value="NAD(P)-binding Rossmann-fold domains"/>
    <property type="match status" value="1"/>
</dbReference>
<evidence type="ECO:0000256" key="6">
    <source>
        <dbReference type="ARBA" id="ARBA00023027"/>
    </source>
</evidence>
<keyword evidence="7" id="KW-0028">Amino-acid biosynthesis</keyword>
<dbReference type="PROSITE" id="PS51671">
    <property type="entry name" value="ACT"/>
    <property type="match status" value="1"/>
</dbReference>
<dbReference type="SUPFAM" id="SSF48179">
    <property type="entry name" value="6-phosphogluconate dehydrogenase C-terminal domain-like"/>
    <property type="match status" value="1"/>
</dbReference>
<dbReference type="HOGENOM" id="CLU_749876_0_0_6"/>
<evidence type="ECO:0000256" key="4">
    <source>
        <dbReference type="ARBA" id="ARBA00022498"/>
    </source>
</evidence>
<dbReference type="GO" id="GO:0004665">
    <property type="term" value="F:prephenate dehydrogenase (NADP+) activity"/>
    <property type="evidence" value="ECO:0007669"/>
    <property type="project" value="InterPro"/>
</dbReference>
<organism evidence="11 12">
    <name type="scientific">Frateuria aurantia (strain ATCC 33424 / DSM 6220 / KCTC 2777 / LMG 1558 / NBRC 3245 / NCIMB 13370)</name>
    <name type="common">Acetobacter aurantius</name>
    <dbReference type="NCBI Taxonomy" id="767434"/>
    <lineage>
        <taxon>Bacteria</taxon>
        <taxon>Pseudomonadati</taxon>
        <taxon>Pseudomonadota</taxon>
        <taxon>Gammaproteobacteria</taxon>
        <taxon>Lysobacterales</taxon>
        <taxon>Rhodanobacteraceae</taxon>
        <taxon>Frateuria</taxon>
    </lineage>
</organism>
<dbReference type="EMBL" id="CP003350">
    <property type="protein sequence ID" value="AFC85302.1"/>
    <property type="molecule type" value="Genomic_DNA"/>
</dbReference>
<keyword evidence="5" id="KW-0560">Oxidoreductase</keyword>
<evidence type="ECO:0000259" key="10">
    <source>
        <dbReference type="PROSITE" id="PS51671"/>
    </source>
</evidence>
<evidence type="ECO:0000256" key="5">
    <source>
        <dbReference type="ARBA" id="ARBA00023002"/>
    </source>
</evidence>
<dbReference type="Pfam" id="PF20463">
    <property type="entry name" value="PDH_C"/>
    <property type="match status" value="1"/>
</dbReference>
<keyword evidence="6" id="KW-0520">NAD</keyword>
<dbReference type="Pfam" id="PF02153">
    <property type="entry name" value="PDH_N"/>
    <property type="match status" value="1"/>
</dbReference>
<keyword evidence="12" id="KW-1185">Reference proteome</keyword>
<dbReference type="PANTHER" id="PTHR21363">
    <property type="entry name" value="PREPHENATE DEHYDROGENASE"/>
    <property type="match status" value="1"/>
</dbReference>
<dbReference type="NCBIfam" id="NF006457">
    <property type="entry name" value="PRK08818.1"/>
    <property type="match status" value="1"/>
</dbReference>
<dbReference type="RefSeq" id="WP_014402308.1">
    <property type="nucleotide sequence ID" value="NC_017033.1"/>
</dbReference>
<dbReference type="PROSITE" id="PS51176">
    <property type="entry name" value="PDH_ADH"/>
    <property type="match status" value="1"/>
</dbReference>
<dbReference type="eggNOG" id="COG0287">
    <property type="taxonomic scope" value="Bacteria"/>
</dbReference>
<dbReference type="EC" id="1.3.1.12" evidence="2"/>
<evidence type="ECO:0000256" key="8">
    <source>
        <dbReference type="ARBA" id="ARBA00049260"/>
    </source>
</evidence>
<dbReference type="SUPFAM" id="SSF55021">
    <property type="entry name" value="ACT-like"/>
    <property type="match status" value="1"/>
</dbReference>
<dbReference type="InterPro" id="IPR003099">
    <property type="entry name" value="Prephen_DH"/>
</dbReference>
<dbReference type="GO" id="GO:0008977">
    <property type="term" value="F:prephenate dehydrogenase (NAD+) activity"/>
    <property type="evidence" value="ECO:0007669"/>
    <property type="project" value="UniProtKB-EC"/>
</dbReference>
<dbReference type="InterPro" id="IPR046825">
    <property type="entry name" value="PDH_C"/>
</dbReference>
<accession>H8L0P7</accession>
<dbReference type="InterPro" id="IPR036291">
    <property type="entry name" value="NAD(P)-bd_dom_sf"/>
</dbReference>
<evidence type="ECO:0000256" key="7">
    <source>
        <dbReference type="ARBA" id="ARBA00023141"/>
    </source>
</evidence>
<dbReference type="GO" id="GO:0070403">
    <property type="term" value="F:NAD+ binding"/>
    <property type="evidence" value="ECO:0007669"/>
    <property type="project" value="InterPro"/>
</dbReference>
<sequence length="383" mass="41883">MVSDTVQIDRPVIGIVGSQGAFGRWLQQFFSRRMGLQVIGRDPHGDTALSEEALVEAADVLIFSAPIRITPELIRHYVQVAAGAERGKLWMDLTSIKLAPVEALLESQAEVVGLHPMCAPPKISTLRGRPLVVCPARLDRWQGWLQAFLQASEAQCRTVEPGQHDRIMALVQGLSHASHMLQGAVLTQLAPELGGMAAISELGTIGHALDLTVTRRVLGGNPDIYTDIQFDNPHVLEVLKHLQRQLDGLAEAVGRGDDAARRQVRKHWLVDSARTFGREDLQEGSHAFERLGYLLEDLAEPRYLSVFLPEDRPGSLRALLSAFEDCGVNLDSIHSSRNPEGELHFRLGVSRDCEADRLHAVASAIEKAGIGRVVAGLVSDRTG</sequence>
<dbReference type="InterPro" id="IPR008927">
    <property type="entry name" value="6-PGluconate_DH-like_C_sf"/>
</dbReference>